<feature type="region of interest" description="Disordered" evidence="3">
    <location>
        <begin position="1"/>
        <end position="20"/>
    </location>
</feature>
<dbReference type="Gene3D" id="3.40.50.12780">
    <property type="entry name" value="N-terminal domain of ligase-like"/>
    <property type="match status" value="1"/>
</dbReference>
<dbReference type="InterPro" id="IPR045851">
    <property type="entry name" value="AMP-bd_C_sf"/>
</dbReference>
<dbReference type="RefSeq" id="WP_260276635.1">
    <property type="nucleotide sequence ID" value="NZ_JANAVZ010000004.1"/>
</dbReference>
<feature type="region of interest" description="Disordered" evidence="3">
    <location>
        <begin position="984"/>
        <end position="1006"/>
    </location>
</feature>
<dbReference type="PROSITE" id="PS00455">
    <property type="entry name" value="AMP_BINDING"/>
    <property type="match status" value="1"/>
</dbReference>
<dbReference type="InterPro" id="IPR036736">
    <property type="entry name" value="ACP-like_sf"/>
</dbReference>
<evidence type="ECO:0000256" key="1">
    <source>
        <dbReference type="ARBA" id="ARBA00022450"/>
    </source>
</evidence>
<dbReference type="SUPFAM" id="SSF52777">
    <property type="entry name" value="CoA-dependent acyltransferases"/>
    <property type="match status" value="2"/>
</dbReference>
<dbReference type="Gene3D" id="3.30.559.30">
    <property type="entry name" value="Nonribosomal peptide synthetase, condensation domain"/>
    <property type="match status" value="1"/>
</dbReference>
<feature type="compositionally biased region" description="Acidic residues" evidence="3">
    <location>
        <begin position="997"/>
        <end position="1006"/>
    </location>
</feature>
<dbReference type="InterPro" id="IPR029058">
    <property type="entry name" value="AB_hydrolase_fold"/>
</dbReference>
<dbReference type="SUPFAM" id="SSF53474">
    <property type="entry name" value="alpha/beta-Hydrolases"/>
    <property type="match status" value="1"/>
</dbReference>
<dbReference type="Gene3D" id="3.30.300.30">
    <property type="match status" value="1"/>
</dbReference>
<dbReference type="InterPro" id="IPR001031">
    <property type="entry name" value="Thioesterase"/>
</dbReference>
<keyword evidence="6" id="KW-1185">Reference proteome</keyword>
<protein>
    <submittedName>
        <fullName evidence="5">Amino acid adenylation domain-containing protein</fullName>
    </submittedName>
</protein>
<dbReference type="Pfam" id="PF00501">
    <property type="entry name" value="AMP-binding"/>
    <property type="match status" value="1"/>
</dbReference>
<dbReference type="Pfam" id="PF00975">
    <property type="entry name" value="Thioesterase"/>
    <property type="match status" value="1"/>
</dbReference>
<dbReference type="SUPFAM" id="SSF56801">
    <property type="entry name" value="Acetyl-CoA synthetase-like"/>
    <property type="match status" value="1"/>
</dbReference>
<evidence type="ECO:0000313" key="6">
    <source>
        <dbReference type="Proteomes" id="UP001320702"/>
    </source>
</evidence>
<dbReference type="PROSITE" id="PS50075">
    <property type="entry name" value="CARRIER"/>
    <property type="match status" value="1"/>
</dbReference>
<keyword evidence="2" id="KW-0597">Phosphoprotein</keyword>
<feature type="compositionally biased region" description="Basic and acidic residues" evidence="3">
    <location>
        <begin position="985"/>
        <end position="996"/>
    </location>
</feature>
<evidence type="ECO:0000259" key="4">
    <source>
        <dbReference type="PROSITE" id="PS50075"/>
    </source>
</evidence>
<evidence type="ECO:0000313" key="5">
    <source>
        <dbReference type="EMBL" id="MCT4332750.1"/>
    </source>
</evidence>
<name>A0ABT2KA85_9RHOB</name>
<dbReference type="InterPro" id="IPR042099">
    <property type="entry name" value="ANL_N_sf"/>
</dbReference>
<dbReference type="Pfam" id="PF00668">
    <property type="entry name" value="Condensation"/>
    <property type="match status" value="1"/>
</dbReference>
<dbReference type="Proteomes" id="UP001320702">
    <property type="component" value="Unassembled WGS sequence"/>
</dbReference>
<dbReference type="Gene3D" id="3.40.50.1820">
    <property type="entry name" value="alpha/beta hydrolase"/>
    <property type="match status" value="1"/>
</dbReference>
<dbReference type="NCBIfam" id="TIGR01733">
    <property type="entry name" value="AA-adenyl-dom"/>
    <property type="match status" value="1"/>
</dbReference>
<keyword evidence="1" id="KW-0596">Phosphopantetheine</keyword>
<sequence length="1354" mass="147961">MHDNPLKGNMSSAILSDPHPAQDGAEALALTPTQIGLLAESTLSGKPALNLLQIVIRFEGEQLDEAAIRAAWQDLASRHQALRLSLSPLDPSGPRQFLHSHVDADVQAIDWTDMTRDAQEVEFQNWLEEDRRRSVACDWAPCWRVRLFWLASGSAIMVFTFHHALLDGGGYRILLRDLFQLYAAHRDGLPLPERAGPDFADHCHALTMIDHDPARRFFREHLSGFETPNALDPVFTPAAQDALIADTQIRGQFTRRLPAALSDTIRARAARAGATTADFINAAWALVLARCTGRAEAIFGVTRSGRHIVPGGADIVGCRINTLPCRAQVAGQTLDGLLGELHGYSRAVRDHEHMPLPLVAELCDVPGGLMLFDSLVMFDRGSLPIQMRALGEEWANRQIDEYSQMATALSLSVYDDPEMLLRLEYDPARLTDEGAERIFDYLGNALRSMSEAGDVPLSEIDMLSAEERERLLRLGTPQHPTTDDPDGVATRFETVAARMGDRIAISQIGSSRQVSYAMLEARANHLARKLADQGVGKGDVVGLALPRGAEFIAAMLATLKADCAFLPLDPKYPVATLQDMIDRSGAVALFSAAAEIAHLGPQRIPVLQLDDPALAGQSDTAPARGAYDPERRAYVIFTSGSTGRPKGVEVPHRALSQHIQAITREFALTGDDSVLQFASLNFDVSIEEILPTLLSGARLVLRDDIVAQSISDLLDAFDEDDITVVNLPTVFWHLLVAHLDGTGDRLSPKLRLMVVGGERVSGDMLALWRSIHPEIRWLNGYGPTEATITSTLHDADDPPFQGGDVPVGRPTGHARAYLMSPDESLAPEGVGAELWLGGPAVASGYVGEPALTESAFPPDPFQPEAPDGGPIQAYRTGDKVSWLPEGVLAYHGRIDRQIKLRGYRIELAAIENALEADPAIATAVSTLDAAGGEDARLLAWVKLHEHAQDLSEAAVTEALRENLPAFMVPQIAIVEDFPQTPGGKIDVDRLPRPARNDDDDGEDAAPVDETTARVQQIFGALLGRRHVDPERSFFDLGGNSLLSVRLMGMLERQFGQRLSLATLYEAPCARQIAERLRRLDDEDIVNCLVPFQPHGSMPPLFAVHILGERGVYFRPMAALLGQNQPLIGLTLDLLDPSTPTSLPKIAAIYRANIERYYPTGPVQLIAVSQGSYIAFELAQQLLAAGRDVAALYLLDAEGPGGRLQRKTRTGLRASLGKLRRNFRGIVIGKLQKLRGEMSFRFDRLRLSLSRNRWTGRLISQPQTVSAHQAAIDLAIAEYQPTPYPRELTLFVGRDNPLDTPEGIASGLGWRDVAPAGIRIIETAGIHLSMVYEPHLHELIDHLAVRLQQISAIEP</sequence>
<dbReference type="Gene3D" id="1.10.1200.10">
    <property type="entry name" value="ACP-like"/>
    <property type="match status" value="1"/>
</dbReference>
<reference evidence="5 6" key="1">
    <citation type="submission" date="2022-04" db="EMBL/GenBank/DDBJ databases">
        <title>Paracoccus sp. YLB-12 draft genome sequence.</title>
        <authorList>
            <person name="Yu L."/>
        </authorList>
    </citation>
    <scope>NUCLEOTIDE SEQUENCE [LARGE SCALE GENOMIC DNA]</scope>
    <source>
        <strain evidence="5 6">YLB-12</strain>
    </source>
</reference>
<accession>A0ABT2KA85</accession>
<dbReference type="Pfam" id="PF00550">
    <property type="entry name" value="PP-binding"/>
    <property type="match status" value="1"/>
</dbReference>
<proteinExistence type="predicted"/>
<dbReference type="InterPro" id="IPR001242">
    <property type="entry name" value="Condensation_dom"/>
</dbReference>
<dbReference type="InterPro" id="IPR020845">
    <property type="entry name" value="AMP-binding_CS"/>
</dbReference>
<dbReference type="SUPFAM" id="SSF47336">
    <property type="entry name" value="ACP-like"/>
    <property type="match status" value="1"/>
</dbReference>
<dbReference type="InterPro" id="IPR000873">
    <property type="entry name" value="AMP-dep_synth/lig_dom"/>
</dbReference>
<dbReference type="PANTHER" id="PTHR45527">
    <property type="entry name" value="NONRIBOSOMAL PEPTIDE SYNTHETASE"/>
    <property type="match status" value="1"/>
</dbReference>
<feature type="domain" description="Carrier" evidence="4">
    <location>
        <begin position="1005"/>
        <end position="1080"/>
    </location>
</feature>
<dbReference type="EMBL" id="JANAVZ010000004">
    <property type="protein sequence ID" value="MCT4332750.1"/>
    <property type="molecule type" value="Genomic_DNA"/>
</dbReference>
<evidence type="ECO:0000256" key="2">
    <source>
        <dbReference type="ARBA" id="ARBA00022553"/>
    </source>
</evidence>
<dbReference type="PANTHER" id="PTHR45527:SF1">
    <property type="entry name" value="FATTY ACID SYNTHASE"/>
    <property type="match status" value="1"/>
</dbReference>
<gene>
    <name evidence="5" type="ORF">MU516_07695</name>
</gene>
<dbReference type="InterPro" id="IPR023213">
    <property type="entry name" value="CAT-like_dom_sf"/>
</dbReference>
<organism evidence="5 6">
    <name type="scientific">Paracoccus maritimus</name>
    <dbReference type="NCBI Taxonomy" id="2933292"/>
    <lineage>
        <taxon>Bacteria</taxon>
        <taxon>Pseudomonadati</taxon>
        <taxon>Pseudomonadota</taxon>
        <taxon>Alphaproteobacteria</taxon>
        <taxon>Rhodobacterales</taxon>
        <taxon>Paracoccaceae</taxon>
        <taxon>Paracoccus</taxon>
    </lineage>
</organism>
<dbReference type="SMART" id="SM00823">
    <property type="entry name" value="PKS_PP"/>
    <property type="match status" value="1"/>
</dbReference>
<dbReference type="InterPro" id="IPR020806">
    <property type="entry name" value="PKS_PP-bd"/>
</dbReference>
<dbReference type="InterPro" id="IPR009081">
    <property type="entry name" value="PP-bd_ACP"/>
</dbReference>
<comment type="caution">
    <text evidence="5">The sequence shown here is derived from an EMBL/GenBank/DDBJ whole genome shotgun (WGS) entry which is preliminary data.</text>
</comment>
<dbReference type="CDD" id="cd05930">
    <property type="entry name" value="A_NRPS"/>
    <property type="match status" value="1"/>
</dbReference>
<dbReference type="Gene3D" id="3.30.559.10">
    <property type="entry name" value="Chloramphenicol acetyltransferase-like domain"/>
    <property type="match status" value="1"/>
</dbReference>
<evidence type="ECO:0000256" key="3">
    <source>
        <dbReference type="SAM" id="MobiDB-lite"/>
    </source>
</evidence>
<dbReference type="InterPro" id="IPR010071">
    <property type="entry name" value="AA_adenyl_dom"/>
</dbReference>